<reference evidence="2 3" key="1">
    <citation type="submission" date="2018-09" db="EMBL/GenBank/DDBJ databases">
        <title>Characterization of the phylogenetic diversity of five novel species belonging to the genus Bifidobacterium.</title>
        <authorList>
            <person name="Lugli G.A."/>
            <person name="Duranti S."/>
            <person name="Milani C."/>
        </authorList>
    </citation>
    <scope>NUCLEOTIDE SEQUENCE [LARGE SCALE GENOMIC DNA]</scope>
    <source>
        <strain evidence="2 3">2028B</strain>
    </source>
</reference>
<dbReference type="Pfam" id="PF02698">
    <property type="entry name" value="DUF218"/>
    <property type="match status" value="1"/>
</dbReference>
<dbReference type="GO" id="GO:0005886">
    <property type="term" value="C:plasma membrane"/>
    <property type="evidence" value="ECO:0007669"/>
    <property type="project" value="TreeGrafter"/>
</dbReference>
<dbReference type="RefSeq" id="WP_214306502.1">
    <property type="nucleotide sequence ID" value="NZ_JAFEJY010000006.1"/>
</dbReference>
<keyword evidence="3" id="KW-1185">Reference proteome</keyword>
<accession>A0A430FBX7</accession>
<name>A0A430FBX7_9BIFI</name>
<feature type="domain" description="DUF218" evidence="1">
    <location>
        <begin position="61"/>
        <end position="202"/>
    </location>
</feature>
<dbReference type="Gene3D" id="3.40.50.620">
    <property type="entry name" value="HUPs"/>
    <property type="match status" value="1"/>
</dbReference>
<evidence type="ECO:0000313" key="3">
    <source>
        <dbReference type="Proteomes" id="UP000288607"/>
    </source>
</evidence>
<dbReference type="InterPro" id="IPR014729">
    <property type="entry name" value="Rossmann-like_a/b/a_fold"/>
</dbReference>
<sequence>MHRTETETMTAARLDELAQAINTVGEFCGPRDVSTLTQATVSAQLAKLMTATENTDQADALVLFGGSILHGVDVLAQGIRNGVAKHYVIVGGAGHTTQTLRDIAGQAFPSISTDGKTEAQIFAECLRERHGLSVDWLETKSTNCGNNITNLLDLLRGHLPDCRSLILCQDATMQLRMTAGLRKFAPDMTVINYAAYRTRVAPVEYTADRFPNDPATMLDHLTYIDEPEGMWPIDRYVSLLMGEIARLTDDEHGYGPRGNDFIAHVDVPDTVHQASALINTLLGDMTRTANPLFASAKR</sequence>
<dbReference type="InterPro" id="IPR051599">
    <property type="entry name" value="Cell_Envelope_Assoc"/>
</dbReference>
<dbReference type="PANTHER" id="PTHR30336:SF20">
    <property type="entry name" value="DUF218 DOMAIN-CONTAINING PROTEIN"/>
    <property type="match status" value="1"/>
</dbReference>
<dbReference type="AlphaFoldDB" id="A0A430FBX7"/>
<dbReference type="EMBL" id="QXGJ01000008">
    <property type="protein sequence ID" value="RSX50346.1"/>
    <property type="molecule type" value="Genomic_DNA"/>
</dbReference>
<gene>
    <name evidence="2" type="ORF">D2E23_1669</name>
</gene>
<evidence type="ECO:0000259" key="1">
    <source>
        <dbReference type="Pfam" id="PF02698"/>
    </source>
</evidence>
<dbReference type="Gene3D" id="1.10.3620.10">
    <property type="entry name" value="YdcF like domain"/>
    <property type="match status" value="1"/>
</dbReference>
<organism evidence="2 3">
    <name type="scientific">Bifidobacterium callimiconis</name>
    <dbReference type="NCBI Taxonomy" id="2306973"/>
    <lineage>
        <taxon>Bacteria</taxon>
        <taxon>Bacillati</taxon>
        <taxon>Actinomycetota</taxon>
        <taxon>Actinomycetes</taxon>
        <taxon>Bifidobacteriales</taxon>
        <taxon>Bifidobacteriaceae</taxon>
        <taxon>Bifidobacterium</taxon>
    </lineage>
</organism>
<dbReference type="InterPro" id="IPR003848">
    <property type="entry name" value="DUF218"/>
</dbReference>
<evidence type="ECO:0000313" key="2">
    <source>
        <dbReference type="EMBL" id="RSX50346.1"/>
    </source>
</evidence>
<comment type="caution">
    <text evidence="2">The sequence shown here is derived from an EMBL/GenBank/DDBJ whole genome shotgun (WGS) entry which is preliminary data.</text>
</comment>
<dbReference type="CDD" id="cd06259">
    <property type="entry name" value="YdcF-like"/>
    <property type="match status" value="1"/>
</dbReference>
<dbReference type="Proteomes" id="UP000288607">
    <property type="component" value="Unassembled WGS sequence"/>
</dbReference>
<proteinExistence type="predicted"/>
<protein>
    <submittedName>
        <fullName evidence="2">Phosphoglycerate mutase family protein</fullName>
    </submittedName>
</protein>
<dbReference type="PANTHER" id="PTHR30336">
    <property type="entry name" value="INNER MEMBRANE PROTEIN, PROBABLE PERMEASE"/>
    <property type="match status" value="1"/>
</dbReference>